<accession>A0A7S3L3W1</accession>
<dbReference type="Gene3D" id="2.60.40.150">
    <property type="entry name" value="C2 domain"/>
    <property type="match status" value="1"/>
</dbReference>
<proteinExistence type="predicted"/>
<dbReference type="InterPro" id="IPR035892">
    <property type="entry name" value="C2_domain_sf"/>
</dbReference>
<feature type="domain" description="C2" evidence="3">
    <location>
        <begin position="1"/>
        <end position="114"/>
    </location>
</feature>
<evidence type="ECO:0000256" key="2">
    <source>
        <dbReference type="ARBA" id="ARBA00022837"/>
    </source>
</evidence>
<dbReference type="PANTHER" id="PTHR45911">
    <property type="entry name" value="C2 DOMAIN-CONTAINING PROTEIN"/>
    <property type="match status" value="1"/>
</dbReference>
<evidence type="ECO:0000259" key="3">
    <source>
        <dbReference type="PROSITE" id="PS50004"/>
    </source>
</evidence>
<dbReference type="AlphaFoldDB" id="A0A7S3L3W1"/>
<dbReference type="GO" id="GO:0046872">
    <property type="term" value="F:metal ion binding"/>
    <property type="evidence" value="ECO:0007669"/>
    <property type="project" value="UniProtKB-KW"/>
</dbReference>
<keyword evidence="1" id="KW-0479">Metal-binding</keyword>
<reference evidence="4" key="1">
    <citation type="submission" date="2021-01" db="EMBL/GenBank/DDBJ databases">
        <authorList>
            <person name="Corre E."/>
            <person name="Pelletier E."/>
            <person name="Niang G."/>
            <person name="Scheremetjew M."/>
            <person name="Finn R."/>
            <person name="Kale V."/>
            <person name="Holt S."/>
            <person name="Cochrane G."/>
            <person name="Meng A."/>
            <person name="Brown T."/>
            <person name="Cohen L."/>
        </authorList>
    </citation>
    <scope>NUCLEOTIDE SEQUENCE</scope>
    <source>
        <strain evidence="4">CCMP127</strain>
    </source>
</reference>
<gene>
    <name evidence="4" type="ORF">ACOF00016_LOCUS8340</name>
</gene>
<dbReference type="SMART" id="SM00239">
    <property type="entry name" value="C2"/>
    <property type="match status" value="1"/>
</dbReference>
<sequence length="133" mass="15199">MGVLTVVLERIDHLRDKDALGGGASDPYVKFELEQDNLVLDKDFGKKQSSIKKDDCSPVYNETFTWEIPTLKNMKLWVKVMDEDRGMDDTLGKACLDLEKFKPTSAFKSTDLLLDKNMVKRDAVMFLKVKYVS</sequence>
<protein>
    <recommendedName>
        <fullName evidence="3">C2 domain-containing protein</fullName>
    </recommendedName>
</protein>
<dbReference type="SUPFAM" id="SSF49562">
    <property type="entry name" value="C2 domain (Calcium/lipid-binding domain, CaLB)"/>
    <property type="match status" value="1"/>
</dbReference>
<dbReference type="EMBL" id="HBIM01009907">
    <property type="protein sequence ID" value="CAE0410928.1"/>
    <property type="molecule type" value="Transcribed_RNA"/>
</dbReference>
<evidence type="ECO:0000256" key="1">
    <source>
        <dbReference type="ARBA" id="ARBA00022723"/>
    </source>
</evidence>
<dbReference type="PROSITE" id="PS50004">
    <property type="entry name" value="C2"/>
    <property type="match status" value="1"/>
</dbReference>
<dbReference type="PANTHER" id="PTHR45911:SF7">
    <property type="entry name" value="C2 DOMAIN-CONTAINING PROTEIN"/>
    <property type="match status" value="1"/>
</dbReference>
<dbReference type="InterPro" id="IPR000008">
    <property type="entry name" value="C2_dom"/>
</dbReference>
<name>A0A7S3L3W1_9STRA</name>
<dbReference type="Pfam" id="PF00168">
    <property type="entry name" value="C2"/>
    <property type="match status" value="1"/>
</dbReference>
<evidence type="ECO:0000313" key="4">
    <source>
        <dbReference type="EMBL" id="CAE0410928.1"/>
    </source>
</evidence>
<organism evidence="4">
    <name type="scientific">Amphora coffeiformis</name>
    <dbReference type="NCBI Taxonomy" id="265554"/>
    <lineage>
        <taxon>Eukaryota</taxon>
        <taxon>Sar</taxon>
        <taxon>Stramenopiles</taxon>
        <taxon>Ochrophyta</taxon>
        <taxon>Bacillariophyta</taxon>
        <taxon>Bacillariophyceae</taxon>
        <taxon>Bacillariophycidae</taxon>
        <taxon>Thalassiophysales</taxon>
        <taxon>Catenulaceae</taxon>
        <taxon>Amphora</taxon>
    </lineage>
</organism>
<keyword evidence="2" id="KW-0106">Calcium</keyword>